<dbReference type="PROSITE" id="PS51178">
    <property type="entry name" value="PASTA"/>
    <property type="match status" value="1"/>
</dbReference>
<feature type="domain" description="PASTA" evidence="2">
    <location>
        <begin position="264"/>
        <end position="330"/>
    </location>
</feature>
<name>A0A2I0SNM4_9ACTN</name>
<reference evidence="3 4" key="1">
    <citation type="submission" date="2017-12" db="EMBL/GenBank/DDBJ databases">
        <title>Streptomyces populusis sp. nov., a novel endophytic actinobacterium isolated from stems of Populus adenopoda Maxim.</title>
        <authorList>
            <person name="Wang Z."/>
        </authorList>
    </citation>
    <scope>NUCLEOTIDE SEQUENCE [LARGE SCALE GENOMIC DNA]</scope>
    <source>
        <strain evidence="3 4">A249</strain>
    </source>
</reference>
<feature type="compositionally biased region" description="Gly residues" evidence="1">
    <location>
        <begin position="61"/>
        <end position="79"/>
    </location>
</feature>
<proteinExistence type="predicted"/>
<evidence type="ECO:0000259" key="2">
    <source>
        <dbReference type="PROSITE" id="PS51178"/>
    </source>
</evidence>
<feature type="region of interest" description="Disordered" evidence="1">
    <location>
        <begin position="17"/>
        <end position="98"/>
    </location>
</feature>
<dbReference type="Proteomes" id="UP000236178">
    <property type="component" value="Unassembled WGS sequence"/>
</dbReference>
<feature type="compositionally biased region" description="Low complexity" evidence="1">
    <location>
        <begin position="452"/>
        <end position="488"/>
    </location>
</feature>
<dbReference type="RefSeq" id="WP_103550635.1">
    <property type="nucleotide sequence ID" value="NZ_KZ626872.1"/>
</dbReference>
<gene>
    <name evidence="3" type="ORF">CW362_18620</name>
</gene>
<feature type="region of interest" description="Disordered" evidence="1">
    <location>
        <begin position="296"/>
        <end position="488"/>
    </location>
</feature>
<feature type="compositionally biased region" description="Basic and acidic residues" evidence="1">
    <location>
        <begin position="257"/>
        <end position="267"/>
    </location>
</feature>
<dbReference type="CDD" id="cd06577">
    <property type="entry name" value="PASTA_pknB"/>
    <property type="match status" value="1"/>
</dbReference>
<dbReference type="Pfam" id="PF03793">
    <property type="entry name" value="PASTA"/>
    <property type="match status" value="1"/>
</dbReference>
<evidence type="ECO:0000256" key="1">
    <source>
        <dbReference type="SAM" id="MobiDB-lite"/>
    </source>
</evidence>
<accession>A0A2I0SNM4</accession>
<keyword evidence="4" id="KW-1185">Reference proteome</keyword>
<feature type="compositionally biased region" description="Low complexity" evidence="1">
    <location>
        <begin position="80"/>
        <end position="92"/>
    </location>
</feature>
<feature type="compositionally biased region" description="Low complexity" evidence="1">
    <location>
        <begin position="336"/>
        <end position="368"/>
    </location>
</feature>
<sequence length="488" mass="48078">MFAIRAVAAGVSQADPFFEEDGALGKDATGARPARPVGGVQASNSPGLYGGTARGDAPSEPGGGGTGGRGGSTGGGNDGTPGPDRTGGPAPDFGGSARPGTCVVARLKEFLTDPKNSARAREWARVLDIRPDEIPGYVDRLTPVVLRHDTLVTNHAYKHGKAVPFESLLQSGIAVLVDRRGLPAVKCSCGNPLRPSKADIKKVSVGFKDGNRKWSGFREDRIVVVEPPPGEEPLHRLRLVDVDDPGRGISRPLGTGGEKDTPFDARKGTTVPPVTGLTFAEASERLVRAGLAVSFDGASLPPGDSPVTSSRPAEGSALEWGGQVTLHVSGPGGDGSPDTPTDTGGLTPGPNTSGPGPDDTDAGTSPGDPTGGGTDTGEPDPGTAGSTTATDGSTTGSPTGATTGATAGGASTDGTTPGATEGTTTEPATTSRTTITASGTATDGIGTGPTDGETVAGSAGTATGETGETGSTDAGGPAEPSASAGSTT</sequence>
<protein>
    <recommendedName>
        <fullName evidence="2">PASTA domain-containing protein</fullName>
    </recommendedName>
</protein>
<evidence type="ECO:0000313" key="4">
    <source>
        <dbReference type="Proteomes" id="UP000236178"/>
    </source>
</evidence>
<dbReference type="Gene3D" id="3.30.10.20">
    <property type="match status" value="1"/>
</dbReference>
<organism evidence="3 4">
    <name type="scientific">Streptomyces populi</name>
    <dbReference type="NCBI Taxonomy" id="2058924"/>
    <lineage>
        <taxon>Bacteria</taxon>
        <taxon>Bacillati</taxon>
        <taxon>Actinomycetota</taxon>
        <taxon>Actinomycetes</taxon>
        <taxon>Kitasatosporales</taxon>
        <taxon>Streptomycetaceae</taxon>
        <taxon>Streptomyces</taxon>
    </lineage>
</organism>
<dbReference type="AlphaFoldDB" id="A0A2I0SNM4"/>
<dbReference type="InterPro" id="IPR005543">
    <property type="entry name" value="PASTA_dom"/>
</dbReference>
<dbReference type="InterPro" id="IPR046704">
    <property type="entry name" value="DUF6777"/>
</dbReference>
<evidence type="ECO:0000313" key="3">
    <source>
        <dbReference type="EMBL" id="PKT71523.1"/>
    </source>
</evidence>
<dbReference type="EMBL" id="PJOS01000033">
    <property type="protein sequence ID" value="PKT71523.1"/>
    <property type="molecule type" value="Genomic_DNA"/>
</dbReference>
<dbReference type="Pfam" id="PF20568">
    <property type="entry name" value="DUF6777"/>
    <property type="match status" value="1"/>
</dbReference>
<feature type="compositionally biased region" description="Low complexity" evidence="1">
    <location>
        <begin position="379"/>
        <end position="444"/>
    </location>
</feature>
<feature type="region of interest" description="Disordered" evidence="1">
    <location>
        <begin position="243"/>
        <end position="270"/>
    </location>
</feature>
<dbReference type="OrthoDB" id="4655582at2"/>
<comment type="caution">
    <text evidence="3">The sequence shown here is derived from an EMBL/GenBank/DDBJ whole genome shotgun (WGS) entry which is preliminary data.</text>
</comment>